<dbReference type="SUPFAM" id="SSF53850">
    <property type="entry name" value="Periplasmic binding protein-like II"/>
    <property type="match status" value="1"/>
</dbReference>
<comment type="caution">
    <text evidence="3">The sequence shown here is derived from an EMBL/GenBank/DDBJ whole genome shotgun (WGS) entry which is preliminary data.</text>
</comment>
<dbReference type="EMBL" id="VHSH01000005">
    <property type="protein sequence ID" value="TQV79267.1"/>
    <property type="molecule type" value="Genomic_DNA"/>
</dbReference>
<evidence type="ECO:0000256" key="1">
    <source>
        <dbReference type="ARBA" id="ARBA00022729"/>
    </source>
</evidence>
<dbReference type="Pfam" id="PF13343">
    <property type="entry name" value="SBP_bac_6"/>
    <property type="match status" value="1"/>
</dbReference>
<organism evidence="3 4">
    <name type="scientific">Denitrobaculum tricleocarpae</name>
    <dbReference type="NCBI Taxonomy" id="2591009"/>
    <lineage>
        <taxon>Bacteria</taxon>
        <taxon>Pseudomonadati</taxon>
        <taxon>Pseudomonadota</taxon>
        <taxon>Alphaproteobacteria</taxon>
        <taxon>Rhodospirillales</taxon>
        <taxon>Rhodospirillaceae</taxon>
        <taxon>Denitrobaculum</taxon>
    </lineage>
</organism>
<dbReference type="GO" id="GO:0030975">
    <property type="term" value="F:thiamine binding"/>
    <property type="evidence" value="ECO:0007669"/>
    <property type="project" value="TreeGrafter"/>
</dbReference>
<name>A0A545TPX0_9PROT</name>
<dbReference type="CDD" id="cd13549">
    <property type="entry name" value="PBP2_Fbp_like_3"/>
    <property type="match status" value="1"/>
</dbReference>
<keyword evidence="1 2" id="KW-0732">Signal</keyword>
<keyword evidence="4" id="KW-1185">Reference proteome</keyword>
<accession>A0A545TPX0</accession>
<dbReference type="RefSeq" id="WP_142897491.1">
    <property type="nucleotide sequence ID" value="NZ_ML660056.1"/>
</dbReference>
<protein>
    <submittedName>
        <fullName evidence="3">Extracellular solute-binding protein</fullName>
    </submittedName>
</protein>
<dbReference type="GO" id="GO:0015888">
    <property type="term" value="P:thiamine transport"/>
    <property type="evidence" value="ECO:0007669"/>
    <property type="project" value="TreeGrafter"/>
</dbReference>
<dbReference type="GO" id="GO:0030288">
    <property type="term" value="C:outer membrane-bounded periplasmic space"/>
    <property type="evidence" value="ECO:0007669"/>
    <property type="project" value="TreeGrafter"/>
</dbReference>
<dbReference type="Proteomes" id="UP000315252">
    <property type="component" value="Unassembled WGS sequence"/>
</dbReference>
<dbReference type="OrthoDB" id="9766989at2"/>
<sequence>MKHILPAVLLATALAAPASLVTTPASAADAVCYNCPPQWADWASMLKAIDENIDVQMPHDNKNSGQTLSQLLAERKSPVADVAYYGVTTGIKAGNEGVVEPYKPAGFDDIPDGLKDPEGKWFAIHYGTLGFFVNVDALGGAAVPQCFADLKKPEYQGMVGYLDPSSAFVGYAGAVAANMAFGGDLNNFDPAIAYFKDLAKNDPIVPKQTSYARVVSGEIPILFDYDFNAYRGKYEEDGNFEFVLPCEGSVRVPYVMSLVKNGPNPELGKRVLDFILSDAGQAIWTNAYLQPSRPVELPAEVAAKFLPASDYARAAAVDYAAMEKAQAGFGERYLSEVK</sequence>
<feature type="chain" id="PRO_5022045009" evidence="2">
    <location>
        <begin position="28"/>
        <end position="338"/>
    </location>
</feature>
<reference evidence="3 4" key="1">
    <citation type="submission" date="2019-06" db="EMBL/GenBank/DDBJ databases">
        <title>Whole genome sequence for Rhodospirillaceae sp. R148.</title>
        <authorList>
            <person name="Wang G."/>
        </authorList>
    </citation>
    <scope>NUCLEOTIDE SEQUENCE [LARGE SCALE GENOMIC DNA]</scope>
    <source>
        <strain evidence="3 4">R148</strain>
    </source>
</reference>
<dbReference type="AlphaFoldDB" id="A0A545TPX0"/>
<dbReference type="GO" id="GO:0030976">
    <property type="term" value="F:thiamine pyrophosphate binding"/>
    <property type="evidence" value="ECO:0007669"/>
    <property type="project" value="TreeGrafter"/>
</dbReference>
<evidence type="ECO:0000313" key="4">
    <source>
        <dbReference type="Proteomes" id="UP000315252"/>
    </source>
</evidence>
<dbReference type="PANTHER" id="PTHR30006:SF2">
    <property type="entry name" value="ABC TRANSPORTER SUBSTRATE-BINDING PROTEIN"/>
    <property type="match status" value="1"/>
</dbReference>
<evidence type="ECO:0000313" key="3">
    <source>
        <dbReference type="EMBL" id="TQV79267.1"/>
    </source>
</evidence>
<evidence type="ECO:0000256" key="2">
    <source>
        <dbReference type="SAM" id="SignalP"/>
    </source>
</evidence>
<feature type="signal peptide" evidence="2">
    <location>
        <begin position="1"/>
        <end position="27"/>
    </location>
</feature>
<gene>
    <name evidence="3" type="ORF">FKG95_16580</name>
</gene>
<proteinExistence type="predicted"/>
<dbReference type="Gene3D" id="3.40.190.10">
    <property type="entry name" value="Periplasmic binding protein-like II"/>
    <property type="match status" value="2"/>
</dbReference>
<dbReference type="PANTHER" id="PTHR30006">
    <property type="entry name" value="THIAMINE-BINDING PERIPLASMIC PROTEIN-RELATED"/>
    <property type="match status" value="1"/>
</dbReference>